<sequence>MSNLKKVVLIVIGILLFLVIVTGVLFAAAMHSLFGSTNYETEPPTQAQTETETETEILDIQTSEEGVFYITETANEAKAETEETEEKIPVASDSDVYNILLIGVDERPSTGDTDSGTVMLLSVNDSSRQRSMITLNRDLTVEVPGQGEMPLDQVYGAGGGTLTAETVTENFRVLTERYMVIQFSQLVDIVDELGGIPVSISQEELDPLNENIRAICAQRSESPDPYLLTETGTQTCGGIQAVAYSRIDQGEGDAQAVRQYEIISAVIGSLGDQSITGLYGAVRTVLSGVTHNVPELEILGLLVKVGRLSGYEELQETLPSADLLVTEQTDSGEIFTTDWTEAAREIQTALY</sequence>
<accession>A0A9D1ERU3</accession>
<evidence type="ECO:0000256" key="2">
    <source>
        <dbReference type="SAM" id="Phobius"/>
    </source>
</evidence>
<dbReference type="Gene3D" id="3.40.630.190">
    <property type="entry name" value="LCP protein"/>
    <property type="match status" value="1"/>
</dbReference>
<reference evidence="4" key="1">
    <citation type="submission" date="2020-10" db="EMBL/GenBank/DDBJ databases">
        <authorList>
            <person name="Gilroy R."/>
        </authorList>
    </citation>
    <scope>NUCLEOTIDE SEQUENCE</scope>
    <source>
        <strain evidence="4">CHK190-19873</strain>
    </source>
</reference>
<dbReference type="PANTHER" id="PTHR33392">
    <property type="entry name" value="POLYISOPRENYL-TEICHOIC ACID--PEPTIDOGLYCAN TEICHOIC ACID TRANSFERASE TAGU"/>
    <property type="match status" value="1"/>
</dbReference>
<evidence type="ECO:0000256" key="1">
    <source>
        <dbReference type="ARBA" id="ARBA00006068"/>
    </source>
</evidence>
<proteinExistence type="inferred from homology"/>
<feature type="domain" description="Cell envelope-related transcriptional attenuator" evidence="3">
    <location>
        <begin position="115"/>
        <end position="268"/>
    </location>
</feature>
<reference evidence="4" key="2">
    <citation type="journal article" date="2021" name="PeerJ">
        <title>Extensive microbial diversity within the chicken gut microbiome revealed by metagenomics and culture.</title>
        <authorList>
            <person name="Gilroy R."/>
            <person name="Ravi A."/>
            <person name="Getino M."/>
            <person name="Pursley I."/>
            <person name="Horton D.L."/>
            <person name="Alikhan N.F."/>
            <person name="Baker D."/>
            <person name="Gharbi K."/>
            <person name="Hall N."/>
            <person name="Watson M."/>
            <person name="Adriaenssens E.M."/>
            <person name="Foster-Nyarko E."/>
            <person name="Jarju S."/>
            <person name="Secka A."/>
            <person name="Antonio M."/>
            <person name="Oren A."/>
            <person name="Chaudhuri R.R."/>
            <person name="La Ragione R."/>
            <person name="Hildebrand F."/>
            <person name="Pallen M.J."/>
        </authorList>
    </citation>
    <scope>NUCLEOTIDE SEQUENCE</scope>
    <source>
        <strain evidence="4">CHK190-19873</strain>
    </source>
</reference>
<comment type="similarity">
    <text evidence="1">Belongs to the LytR/CpsA/Psr (LCP) family.</text>
</comment>
<evidence type="ECO:0000259" key="3">
    <source>
        <dbReference type="Pfam" id="PF03816"/>
    </source>
</evidence>
<dbReference type="PANTHER" id="PTHR33392:SF6">
    <property type="entry name" value="POLYISOPRENYL-TEICHOIC ACID--PEPTIDOGLYCAN TEICHOIC ACID TRANSFERASE TAGU"/>
    <property type="match status" value="1"/>
</dbReference>
<protein>
    <submittedName>
        <fullName evidence="4">LCP family protein</fullName>
    </submittedName>
</protein>
<dbReference type="Pfam" id="PF03816">
    <property type="entry name" value="LytR_cpsA_psr"/>
    <property type="match status" value="1"/>
</dbReference>
<feature type="transmembrane region" description="Helical" evidence="2">
    <location>
        <begin position="7"/>
        <end position="34"/>
    </location>
</feature>
<dbReference type="InterPro" id="IPR004474">
    <property type="entry name" value="LytR_CpsA_psr"/>
</dbReference>
<dbReference type="Proteomes" id="UP000823935">
    <property type="component" value="Unassembled WGS sequence"/>
</dbReference>
<dbReference type="AlphaFoldDB" id="A0A9D1ERU3"/>
<evidence type="ECO:0000313" key="5">
    <source>
        <dbReference type="Proteomes" id="UP000823935"/>
    </source>
</evidence>
<dbReference type="InterPro" id="IPR050922">
    <property type="entry name" value="LytR/CpsA/Psr_CW_biosynth"/>
</dbReference>
<keyword evidence="2" id="KW-1133">Transmembrane helix</keyword>
<keyword evidence="2" id="KW-0812">Transmembrane</keyword>
<organism evidence="4 5">
    <name type="scientific">Candidatus Limivivens intestinipullorum</name>
    <dbReference type="NCBI Taxonomy" id="2840858"/>
    <lineage>
        <taxon>Bacteria</taxon>
        <taxon>Bacillati</taxon>
        <taxon>Bacillota</taxon>
        <taxon>Clostridia</taxon>
        <taxon>Lachnospirales</taxon>
        <taxon>Lachnospiraceae</taxon>
        <taxon>Lachnospiraceae incertae sedis</taxon>
        <taxon>Candidatus Limivivens</taxon>
    </lineage>
</organism>
<keyword evidence="2" id="KW-0472">Membrane</keyword>
<comment type="caution">
    <text evidence="4">The sequence shown here is derived from an EMBL/GenBank/DDBJ whole genome shotgun (WGS) entry which is preliminary data.</text>
</comment>
<dbReference type="EMBL" id="DVIQ01000023">
    <property type="protein sequence ID" value="HIS30748.1"/>
    <property type="molecule type" value="Genomic_DNA"/>
</dbReference>
<gene>
    <name evidence="4" type="ORF">IAB44_04240</name>
</gene>
<evidence type="ECO:0000313" key="4">
    <source>
        <dbReference type="EMBL" id="HIS30748.1"/>
    </source>
</evidence>
<name>A0A9D1ERU3_9FIRM</name>